<proteinExistence type="predicted"/>
<sequence length="392" mass="45005">MQPPSITDTNGTMPTLLSLPTEILCQIAEHVDGQDLIQMRLVCNSLYYASNKPFGIVYLTHRRHALIRKSIESLLEIVTHHSLGLYVKSITMTACYPLLLAEMPHDHATNNLRQEFVRSHEFVQLMKCVFENICKHQNSVHIGIGYSHERPFFCWSQVTDNRPTLFKPSYNKALGRILSAAVQANCHVRSLELSMHHYKFDVLHDALEQFLDPSRPPLRLTIHCVRKRIRELYHPYTIIYDQADKSLKLIGCDTYELAKAKEQSTIKRTLSFLLSQTTELVFENCYLCSIRTFLALDETLKEALTSVHMRQFIPCRSALHIAREHWSGVLRSLSELGGLKCFVIEDLRLPAWWILLHLPSNTDKHEISGEDVADQLKAFAALVAEDSMDHED</sequence>
<protein>
    <recommendedName>
        <fullName evidence="1">F-box domain-containing protein</fullName>
    </recommendedName>
</protein>
<evidence type="ECO:0000313" key="2">
    <source>
        <dbReference type="EMBL" id="KAH0223895.1"/>
    </source>
</evidence>
<dbReference type="InterPro" id="IPR036047">
    <property type="entry name" value="F-box-like_dom_sf"/>
</dbReference>
<organism evidence="2 3">
    <name type="scientific">Aureobasidium melanogenum</name>
    <name type="common">Aureobasidium pullulans var. melanogenum</name>
    <dbReference type="NCBI Taxonomy" id="46634"/>
    <lineage>
        <taxon>Eukaryota</taxon>
        <taxon>Fungi</taxon>
        <taxon>Dikarya</taxon>
        <taxon>Ascomycota</taxon>
        <taxon>Pezizomycotina</taxon>
        <taxon>Dothideomycetes</taxon>
        <taxon>Dothideomycetidae</taxon>
        <taxon>Dothideales</taxon>
        <taxon>Saccotheciaceae</taxon>
        <taxon>Aureobasidium</taxon>
    </lineage>
</organism>
<accession>A0A9P8K7Z3</accession>
<comment type="caution">
    <text evidence="2">The sequence shown here is derived from an EMBL/GenBank/DDBJ whole genome shotgun (WGS) entry which is preliminary data.</text>
</comment>
<feature type="non-terminal residue" evidence="2">
    <location>
        <position position="392"/>
    </location>
</feature>
<evidence type="ECO:0000259" key="1">
    <source>
        <dbReference type="PROSITE" id="PS50181"/>
    </source>
</evidence>
<gene>
    <name evidence="2" type="ORF">KCV03_g4021</name>
</gene>
<feature type="domain" description="F-box" evidence="1">
    <location>
        <begin position="13"/>
        <end position="61"/>
    </location>
</feature>
<dbReference type="Gene3D" id="1.20.1280.50">
    <property type="match status" value="1"/>
</dbReference>
<reference evidence="2" key="2">
    <citation type="submission" date="2021-08" db="EMBL/GenBank/DDBJ databases">
        <authorList>
            <person name="Gostincar C."/>
            <person name="Sun X."/>
            <person name="Song Z."/>
            <person name="Gunde-Cimerman N."/>
        </authorList>
    </citation>
    <scope>NUCLEOTIDE SEQUENCE</scope>
    <source>
        <strain evidence="2">EXF-8016</strain>
    </source>
</reference>
<dbReference type="SMART" id="SM00256">
    <property type="entry name" value="FBOX"/>
    <property type="match status" value="1"/>
</dbReference>
<name>A0A9P8K7Z3_AURME</name>
<evidence type="ECO:0000313" key="3">
    <source>
        <dbReference type="Proteomes" id="UP000767238"/>
    </source>
</evidence>
<dbReference type="OrthoDB" id="5279008at2759"/>
<dbReference type="Pfam" id="PF00646">
    <property type="entry name" value="F-box"/>
    <property type="match status" value="1"/>
</dbReference>
<reference evidence="2" key="1">
    <citation type="journal article" date="2021" name="J Fungi (Basel)">
        <title>Virulence traits and population genomics of the black yeast Aureobasidium melanogenum.</title>
        <authorList>
            <person name="Cernosa A."/>
            <person name="Sun X."/>
            <person name="Gostincar C."/>
            <person name="Fang C."/>
            <person name="Gunde-Cimerman N."/>
            <person name="Song Z."/>
        </authorList>
    </citation>
    <scope>NUCLEOTIDE SEQUENCE</scope>
    <source>
        <strain evidence="2">EXF-8016</strain>
    </source>
</reference>
<dbReference type="AlphaFoldDB" id="A0A9P8K7Z3"/>
<dbReference type="EMBL" id="JAHFYH010000022">
    <property type="protein sequence ID" value="KAH0223895.1"/>
    <property type="molecule type" value="Genomic_DNA"/>
</dbReference>
<dbReference type="Proteomes" id="UP000767238">
    <property type="component" value="Unassembled WGS sequence"/>
</dbReference>
<dbReference type="SUPFAM" id="SSF81383">
    <property type="entry name" value="F-box domain"/>
    <property type="match status" value="1"/>
</dbReference>
<dbReference type="InterPro" id="IPR001810">
    <property type="entry name" value="F-box_dom"/>
</dbReference>
<dbReference type="PROSITE" id="PS50181">
    <property type="entry name" value="FBOX"/>
    <property type="match status" value="1"/>
</dbReference>
<dbReference type="CDD" id="cd09917">
    <property type="entry name" value="F-box_SF"/>
    <property type="match status" value="1"/>
</dbReference>